<evidence type="ECO:0000256" key="1">
    <source>
        <dbReference type="ARBA" id="ARBA00009497"/>
    </source>
</evidence>
<dbReference type="PRINTS" id="PR01346">
    <property type="entry name" value="HELNAPAPROT"/>
</dbReference>
<evidence type="ECO:0000256" key="2">
    <source>
        <dbReference type="RuleBase" id="RU003875"/>
    </source>
</evidence>
<comment type="similarity">
    <text evidence="1 2">Belongs to the Dps family.</text>
</comment>
<dbReference type="InterPro" id="IPR009078">
    <property type="entry name" value="Ferritin-like_SF"/>
</dbReference>
<dbReference type="Gene3D" id="1.20.1260.10">
    <property type="match status" value="1"/>
</dbReference>
<keyword evidence="5" id="KW-0560">Oxidoreductase</keyword>
<dbReference type="InterPro" id="IPR012347">
    <property type="entry name" value="Ferritin-like"/>
</dbReference>
<reference evidence="5 6" key="1">
    <citation type="submission" date="2016-01" db="EMBL/GenBank/DDBJ databases">
        <title>Highly variable Streptococcus oralis are common among viridans streptococci isolated from primates.</title>
        <authorList>
            <person name="Denapaite D."/>
            <person name="Rieger M."/>
            <person name="Koendgen S."/>
            <person name="Brueckner R."/>
            <person name="Ochigava I."/>
            <person name="Kappeler P."/>
            <person name="Maetz-Rensing K."/>
            <person name="Leendertz F."/>
            <person name="Hakenbeck R."/>
        </authorList>
    </citation>
    <scope>NUCLEOTIDE SEQUENCE [LARGE SCALE GENOMIC DNA]</scope>
    <source>
        <strain evidence="5 6">DD02</strain>
    </source>
</reference>
<dbReference type="PATRIC" id="fig|315405.11.peg.1793"/>
<dbReference type="InterPro" id="IPR002177">
    <property type="entry name" value="DPS_DNA-bd"/>
</dbReference>
<protein>
    <submittedName>
        <fullName evidence="5">Non-specific DNA-binding protein Dps / Iron-binding ferritin-like antioxidant protein / Ferroxidase</fullName>
        <ecNumber evidence="5">1.16.3.1</ecNumber>
    </submittedName>
</protein>
<dbReference type="SUPFAM" id="SSF47240">
    <property type="entry name" value="Ferritin-like"/>
    <property type="match status" value="1"/>
</dbReference>
<dbReference type="EC" id="1.16.3.1" evidence="5"/>
<dbReference type="AlphaFoldDB" id="A0A139MTG8"/>
<dbReference type="EMBL" id="LQOF01000309">
    <property type="protein sequence ID" value="KXT67065.1"/>
    <property type="molecule type" value="Genomic_DNA"/>
</dbReference>
<gene>
    <name evidence="5" type="ORF">SGADD02_01529</name>
</gene>
<evidence type="ECO:0000256" key="3">
    <source>
        <dbReference type="SAM" id="MobiDB-lite"/>
    </source>
</evidence>
<organism evidence="5 6">
    <name type="scientific">Streptococcus gallolyticus</name>
    <dbReference type="NCBI Taxonomy" id="315405"/>
    <lineage>
        <taxon>Bacteria</taxon>
        <taxon>Bacillati</taxon>
        <taxon>Bacillota</taxon>
        <taxon>Bacilli</taxon>
        <taxon>Lactobacillales</taxon>
        <taxon>Streptococcaceae</taxon>
        <taxon>Streptococcus</taxon>
    </lineage>
</organism>
<accession>A0A139MTG8</accession>
<dbReference type="PANTHER" id="PTHR42932">
    <property type="entry name" value="GENERAL STRESS PROTEIN 20U"/>
    <property type="match status" value="1"/>
</dbReference>
<evidence type="ECO:0000313" key="6">
    <source>
        <dbReference type="Proteomes" id="UP000070198"/>
    </source>
</evidence>
<proteinExistence type="inferred from homology"/>
<feature type="domain" description="Ferritin/DPS" evidence="4">
    <location>
        <begin position="30"/>
        <end position="130"/>
    </location>
</feature>
<sequence length="181" mass="20360">MTQTITENIYASVTHNISQKSTAKNAKTKAVLNQAVADLSKAASIVHQVHWYMRGAGFYYLHPKMDELMDGLNASLDEMSERLITIGGAPYSTLKEFDENSKLEETTGSFDKTMDEHLARLVDVYTYLSALSKLGLMSLTKKATHLLMIFSQLPKQKLKRQSGCSKPNVDKHQESNNFQNR</sequence>
<name>A0A139MTG8_9STRE</name>
<dbReference type="InterPro" id="IPR023188">
    <property type="entry name" value="DPS_DNA-bd_CS"/>
</dbReference>
<evidence type="ECO:0000313" key="5">
    <source>
        <dbReference type="EMBL" id="KXT67065.1"/>
    </source>
</evidence>
<feature type="region of interest" description="Disordered" evidence="3">
    <location>
        <begin position="159"/>
        <end position="181"/>
    </location>
</feature>
<dbReference type="GO" id="GO:0008199">
    <property type="term" value="F:ferric iron binding"/>
    <property type="evidence" value="ECO:0007669"/>
    <property type="project" value="InterPro"/>
</dbReference>
<dbReference type="Pfam" id="PF00210">
    <property type="entry name" value="Ferritin"/>
    <property type="match status" value="1"/>
</dbReference>
<dbReference type="PROSITE" id="PS00818">
    <property type="entry name" value="DPS_1"/>
    <property type="match status" value="1"/>
</dbReference>
<dbReference type="Proteomes" id="UP000070198">
    <property type="component" value="Unassembled WGS sequence"/>
</dbReference>
<dbReference type="GO" id="GO:0003677">
    <property type="term" value="F:DNA binding"/>
    <property type="evidence" value="ECO:0007669"/>
    <property type="project" value="UniProtKB-KW"/>
</dbReference>
<evidence type="ECO:0000259" key="4">
    <source>
        <dbReference type="Pfam" id="PF00210"/>
    </source>
</evidence>
<keyword evidence="5" id="KW-0238">DNA-binding</keyword>
<comment type="caution">
    <text evidence="5">The sequence shown here is derived from an EMBL/GenBank/DDBJ whole genome shotgun (WGS) entry which is preliminary data.</text>
</comment>
<dbReference type="PANTHER" id="PTHR42932:SF1">
    <property type="entry name" value="GENERAL STRESS PROTEIN 20U"/>
    <property type="match status" value="1"/>
</dbReference>
<dbReference type="CDD" id="cd01043">
    <property type="entry name" value="DPS"/>
    <property type="match status" value="1"/>
</dbReference>
<dbReference type="GO" id="GO:0004322">
    <property type="term" value="F:ferroxidase activity"/>
    <property type="evidence" value="ECO:0007669"/>
    <property type="project" value="UniProtKB-EC"/>
</dbReference>
<dbReference type="InterPro" id="IPR008331">
    <property type="entry name" value="Ferritin_DPS_dom"/>
</dbReference>